<name>A0A9P3HA88_9FUNG</name>
<evidence type="ECO:0000256" key="1">
    <source>
        <dbReference type="SAM" id="MobiDB-lite"/>
    </source>
</evidence>
<feature type="transmembrane region" description="Helical" evidence="2">
    <location>
        <begin position="250"/>
        <end position="268"/>
    </location>
</feature>
<dbReference type="EMBL" id="BQFW01000007">
    <property type="protein sequence ID" value="GJJ72957.1"/>
    <property type="molecule type" value="Genomic_DNA"/>
</dbReference>
<comment type="caution">
    <text evidence="3">The sequence shown here is derived from an EMBL/GenBank/DDBJ whole genome shotgun (WGS) entry which is preliminary data.</text>
</comment>
<proteinExistence type="predicted"/>
<reference evidence="3" key="2">
    <citation type="journal article" date="2022" name="Microbiol. Resour. Announc.">
        <title>Whole-Genome Sequence of Entomortierella parvispora E1425, a Mucoromycotan Fungus Associated with Burkholderiaceae-Related Endosymbiotic Bacteria.</title>
        <authorList>
            <person name="Herlambang A."/>
            <person name="Guo Y."/>
            <person name="Takashima Y."/>
            <person name="Narisawa K."/>
            <person name="Ohta H."/>
            <person name="Nishizawa T."/>
        </authorList>
    </citation>
    <scope>NUCLEOTIDE SEQUENCE</scope>
    <source>
        <strain evidence="3">E1425</strain>
    </source>
</reference>
<evidence type="ECO:0000256" key="2">
    <source>
        <dbReference type="SAM" id="Phobius"/>
    </source>
</evidence>
<dbReference type="Proteomes" id="UP000827284">
    <property type="component" value="Unassembled WGS sequence"/>
</dbReference>
<feature type="compositionally biased region" description="Low complexity" evidence="1">
    <location>
        <begin position="142"/>
        <end position="154"/>
    </location>
</feature>
<reference evidence="3" key="1">
    <citation type="submission" date="2021-11" db="EMBL/GenBank/DDBJ databases">
        <authorList>
            <person name="Herlambang A."/>
            <person name="Guo Y."/>
            <person name="Takashima Y."/>
            <person name="Nishizawa T."/>
        </authorList>
    </citation>
    <scope>NUCLEOTIDE SEQUENCE</scope>
    <source>
        <strain evidence="3">E1425</strain>
    </source>
</reference>
<keyword evidence="2" id="KW-1133">Transmembrane helix</keyword>
<feature type="transmembrane region" description="Helical" evidence="2">
    <location>
        <begin position="228"/>
        <end position="245"/>
    </location>
</feature>
<organism evidence="3 4">
    <name type="scientific">Entomortierella parvispora</name>
    <dbReference type="NCBI Taxonomy" id="205924"/>
    <lineage>
        <taxon>Eukaryota</taxon>
        <taxon>Fungi</taxon>
        <taxon>Fungi incertae sedis</taxon>
        <taxon>Mucoromycota</taxon>
        <taxon>Mortierellomycotina</taxon>
        <taxon>Mortierellomycetes</taxon>
        <taxon>Mortierellales</taxon>
        <taxon>Mortierellaceae</taxon>
        <taxon>Entomortierella</taxon>
    </lineage>
</organism>
<evidence type="ECO:0000313" key="3">
    <source>
        <dbReference type="EMBL" id="GJJ72957.1"/>
    </source>
</evidence>
<keyword evidence="4" id="KW-1185">Reference proteome</keyword>
<gene>
    <name evidence="3" type="ORF">EMPS_05315</name>
</gene>
<protein>
    <submittedName>
        <fullName evidence="3">Uncharacterized protein</fullName>
    </submittedName>
</protein>
<feature type="transmembrane region" description="Helical" evidence="2">
    <location>
        <begin position="202"/>
        <end position="222"/>
    </location>
</feature>
<sequence length="495" mass="55645">MLANNQAARLFSVSNAAKLLRSSLPNRTFASAASSFSANPRNFFFSNSNRTAFNSCAPASNSFSTPSRFFSSSTARPVFGANSTTAAFAKNSSTVSSSFAKGQASRGFCRRAWHGEGEGHGHHHHHQSWFGRGRHHGEAHKGPAGPGASPAAGAAGEVERATAAAFHHWGHHHHHWKHLGRRGYHYDHHMMHRFGRRRRFRFLFKMMAISTVLVAVPAVVVLDAPLNTLFYVPLTVGGAGFVMMLTGRLLIFFLPLMAVGGAATFWMMSMPAATTVRDLKRILKREKQNEWSSSPASALSILGRDWQVQSARSDEWFRWTFPDPKLGATGEVPKDKIDVRMAVFDPNDHSERKAKTMKFLDRFQDEDQEPSRRAMKKWKQRHCHKGSDDDCAMLESLKVKRQGDHFMIQLEDDGEKIMEQKWAKKYLALGQIVDRAATEMEKAQPGLKLGDQVVLVHSMAGKDEDSFWNRWSPYGHVTLRIPFDRTWVKDLSSDE</sequence>
<dbReference type="OrthoDB" id="2399624at2759"/>
<keyword evidence="2" id="KW-0472">Membrane</keyword>
<evidence type="ECO:0000313" key="4">
    <source>
        <dbReference type="Proteomes" id="UP000827284"/>
    </source>
</evidence>
<feature type="compositionally biased region" description="Basic residues" evidence="1">
    <location>
        <begin position="121"/>
        <end position="138"/>
    </location>
</feature>
<feature type="region of interest" description="Disordered" evidence="1">
    <location>
        <begin position="115"/>
        <end position="154"/>
    </location>
</feature>
<accession>A0A9P3HA88</accession>
<keyword evidence="2" id="KW-0812">Transmembrane</keyword>
<dbReference type="AlphaFoldDB" id="A0A9P3HA88"/>